<dbReference type="EMBL" id="AUZZ01005999">
    <property type="protein sequence ID" value="EQD47713.1"/>
    <property type="molecule type" value="Genomic_DNA"/>
</dbReference>
<name>T0ZSR0_9ZZZZ</name>
<organism evidence="1">
    <name type="scientific">mine drainage metagenome</name>
    <dbReference type="NCBI Taxonomy" id="410659"/>
    <lineage>
        <taxon>unclassified sequences</taxon>
        <taxon>metagenomes</taxon>
        <taxon>ecological metagenomes</taxon>
    </lineage>
</organism>
<gene>
    <name evidence="1" type="ORF">B2A_08334</name>
</gene>
<reference evidence="1" key="1">
    <citation type="submission" date="2013-08" db="EMBL/GenBank/DDBJ databases">
        <authorList>
            <person name="Mendez C."/>
            <person name="Richter M."/>
            <person name="Ferrer M."/>
            <person name="Sanchez J."/>
        </authorList>
    </citation>
    <scope>NUCLEOTIDE SEQUENCE</scope>
</reference>
<reference evidence="1" key="2">
    <citation type="journal article" date="2014" name="ISME J.">
        <title>Microbial stratification in low pH oxic and suboxic macroscopic growths along an acid mine drainage.</title>
        <authorList>
            <person name="Mendez-Garcia C."/>
            <person name="Mesa V."/>
            <person name="Sprenger R.R."/>
            <person name="Richter M."/>
            <person name="Diez M.S."/>
            <person name="Solano J."/>
            <person name="Bargiela R."/>
            <person name="Golyshina O.V."/>
            <person name="Manteca A."/>
            <person name="Ramos J.L."/>
            <person name="Gallego J.R."/>
            <person name="Llorente I."/>
            <person name="Martins Dos Santos V.A."/>
            <person name="Jensen O.N."/>
            <person name="Pelaez A.I."/>
            <person name="Sanchez J."/>
            <person name="Ferrer M."/>
        </authorList>
    </citation>
    <scope>NUCLEOTIDE SEQUENCE</scope>
</reference>
<evidence type="ECO:0000313" key="1">
    <source>
        <dbReference type="EMBL" id="EQD47713.1"/>
    </source>
</evidence>
<dbReference type="Gene3D" id="3.40.50.720">
    <property type="entry name" value="NAD(P)-binding Rossmann-like Domain"/>
    <property type="match status" value="1"/>
</dbReference>
<proteinExistence type="predicted"/>
<dbReference type="AlphaFoldDB" id="T0ZSR0"/>
<sequence>MLQFRNRVISIHPLFGPRSFNENDLRNVVFVTDISPAGSIKLVKQLFQGFNVIEMTASEHDKLAAKVQVRPLLISILANLVNSNTDLKTRSKKILEMMAGISIEQNWNVLLDTIARNPFSMDIL</sequence>
<protein>
    <submittedName>
        <fullName evidence="1">Prephenate dehydrogenase</fullName>
    </submittedName>
</protein>
<feature type="non-terminal residue" evidence="1">
    <location>
        <position position="124"/>
    </location>
</feature>
<accession>T0ZSR0</accession>
<comment type="caution">
    <text evidence="1">The sequence shown here is derived from an EMBL/GenBank/DDBJ whole genome shotgun (WGS) entry which is preliminary data.</text>
</comment>